<dbReference type="EMBL" id="LNQE01001888">
    <property type="protein sequence ID" value="KUG03238.1"/>
    <property type="molecule type" value="Genomic_DNA"/>
</dbReference>
<accession>A0A0W8E4B5</accession>
<dbReference type="PANTHER" id="PTHR39338">
    <property type="entry name" value="BLL5662 PROTEIN-RELATED"/>
    <property type="match status" value="1"/>
</dbReference>
<comment type="caution">
    <text evidence="1">The sequence shown here is derived from an EMBL/GenBank/DDBJ whole genome shotgun (WGS) entry which is preliminary data.</text>
</comment>
<dbReference type="PANTHER" id="PTHR39338:SF7">
    <property type="entry name" value="BLL6692 PROTEIN"/>
    <property type="match status" value="1"/>
</dbReference>
<reference evidence="1" key="1">
    <citation type="journal article" date="2015" name="Proc. Natl. Acad. Sci. U.S.A.">
        <title>Networks of energetic and metabolic interactions define dynamics in microbial communities.</title>
        <authorList>
            <person name="Embree M."/>
            <person name="Liu J.K."/>
            <person name="Al-Bassam M.M."/>
            <person name="Zengler K."/>
        </authorList>
    </citation>
    <scope>NUCLEOTIDE SEQUENCE</scope>
</reference>
<sequence length="404" mass="47085">MFTNFFYTLKHYGMPVSLNEWQSLLEALEAGLAGSSLIGFYYLGRAMLVKTEAHYDRFDMAFAAFFKEIETPEGLPEKIWEWLNKELPEVEITEEMRRNHQQLDLDELKRMLEERLKQQTEEHHGGNRWVGTGGTSPFGHSGYHPGGIRIGGESRNLSAVKVAGMRRFQEFRTDETLGVRQFQVALRKLRQFTTRLDGARTELDLDATIDKTCDNAGRLELVWNRPRENAIKVLLLMDSGGSMISYSRLCNQLFTAVNRTAHFKDLKVFYFHNCLYDWMFHDTHCSMNNHTPTDYILNHLSSDYRVIIVGDASMAMYELMRPGGIIDWELYNQKAGIEWLTMLRRKFEYSVWLNPIPRKYWTWMDGSYTIKKIAEVFPMEELTVDGLERAIKRLKTRQAISAVK</sequence>
<evidence type="ECO:0000313" key="1">
    <source>
        <dbReference type="EMBL" id="KUG03238.1"/>
    </source>
</evidence>
<dbReference type="InterPro" id="IPR008912">
    <property type="entry name" value="Uncharacterised_CoxE"/>
</dbReference>
<gene>
    <name evidence="1" type="ORF">ASZ90_019337</name>
</gene>
<evidence type="ECO:0008006" key="2">
    <source>
        <dbReference type="Google" id="ProtNLM"/>
    </source>
</evidence>
<proteinExistence type="predicted"/>
<name>A0A0W8E4B5_9ZZZZ</name>
<dbReference type="Pfam" id="PF05762">
    <property type="entry name" value="VWA_CoxE"/>
    <property type="match status" value="1"/>
</dbReference>
<dbReference type="AlphaFoldDB" id="A0A0W8E4B5"/>
<protein>
    <recommendedName>
        <fullName evidence="2">Thioredoxin reductase</fullName>
    </recommendedName>
</protein>
<organism evidence="1">
    <name type="scientific">hydrocarbon metagenome</name>
    <dbReference type="NCBI Taxonomy" id="938273"/>
    <lineage>
        <taxon>unclassified sequences</taxon>
        <taxon>metagenomes</taxon>
        <taxon>ecological metagenomes</taxon>
    </lineage>
</organism>